<dbReference type="AlphaFoldDB" id="A0A015I799"/>
<organism evidence="1 2">
    <name type="scientific">Rhizophagus irregularis (strain DAOM 197198w)</name>
    <name type="common">Glomus intraradices</name>
    <dbReference type="NCBI Taxonomy" id="1432141"/>
    <lineage>
        <taxon>Eukaryota</taxon>
        <taxon>Fungi</taxon>
        <taxon>Fungi incertae sedis</taxon>
        <taxon>Mucoromycota</taxon>
        <taxon>Glomeromycotina</taxon>
        <taxon>Glomeromycetes</taxon>
        <taxon>Glomerales</taxon>
        <taxon>Glomeraceae</taxon>
        <taxon>Rhizophagus</taxon>
    </lineage>
</organism>
<keyword evidence="2" id="KW-1185">Reference proteome</keyword>
<dbReference type="PANTHER" id="PTHR31424:SF5">
    <property type="entry name" value="APPLE DOMAIN-CONTAINING PROTEIN"/>
    <property type="match status" value="1"/>
</dbReference>
<evidence type="ECO:0000313" key="2">
    <source>
        <dbReference type="Proteomes" id="UP000022910"/>
    </source>
</evidence>
<reference evidence="1 2" key="1">
    <citation type="submission" date="2014-02" db="EMBL/GenBank/DDBJ databases">
        <title>Single nucleus genome sequencing reveals high similarity among nuclei of an endomycorrhizal fungus.</title>
        <authorList>
            <person name="Lin K."/>
            <person name="Geurts R."/>
            <person name="Zhang Z."/>
            <person name="Limpens E."/>
            <person name="Saunders D.G."/>
            <person name="Mu D."/>
            <person name="Pang E."/>
            <person name="Cao H."/>
            <person name="Cha H."/>
            <person name="Lin T."/>
            <person name="Zhou Q."/>
            <person name="Shang Y."/>
            <person name="Li Y."/>
            <person name="Ivanov S."/>
            <person name="Sharma T."/>
            <person name="Velzen R.V."/>
            <person name="Ruijter N.D."/>
            <person name="Aanen D.K."/>
            <person name="Win J."/>
            <person name="Kamoun S."/>
            <person name="Bisseling T."/>
            <person name="Huang S."/>
        </authorList>
    </citation>
    <scope>NUCLEOTIDE SEQUENCE [LARGE SCALE GENOMIC DNA]</scope>
    <source>
        <strain evidence="2">DAOM197198w</strain>
    </source>
</reference>
<dbReference type="Proteomes" id="UP000022910">
    <property type="component" value="Unassembled WGS sequence"/>
</dbReference>
<accession>A0A015I799</accession>
<dbReference type="EMBL" id="JEMT01029130">
    <property type="protein sequence ID" value="EXX52972.1"/>
    <property type="molecule type" value="Genomic_DNA"/>
</dbReference>
<dbReference type="STRING" id="1432141.A0A015I799"/>
<evidence type="ECO:0000313" key="1">
    <source>
        <dbReference type="EMBL" id="EXX52972.1"/>
    </source>
</evidence>
<name>A0A015I799_RHIIW</name>
<protein>
    <submittedName>
        <fullName evidence="1">Uncharacterized protein</fullName>
    </submittedName>
</protein>
<comment type="caution">
    <text evidence="1">The sequence shown here is derived from an EMBL/GenBank/DDBJ whole genome shotgun (WGS) entry which is preliminary data.</text>
</comment>
<sequence>MPKVKSKKIENGPKEITDYPKTDSILYTDGKRSYNYRIKQEGLYPQLPILIYTQGKNKYKIPDGYCVETTWGRGEKKKTVKCFINYIEGKPLFKIMYGINFSEEIRSNISSTTAANAVLKKLFPLNEKSLISGVHLFGIHLITLKQARENIRNIKENNVQLISLEHCSKSTLNKRQHKFGNQLKQHVQIEESKIYGKDRVVLKQISYSVKDMDFQIDYEKRNDIKKKKLISAVQAIDLNYIPREGYRALTAVESNLQREWAVSEQRLKITTEMSQKIPVTFINLPLDFTEYSNSESIEIIQNIKKDGTRSVKDILKYIVPVLISNEILDINNPIIHLRVSGDGRNVGRKIKHVMITIAILNDIQNIHKPDHHYTTVLFPGVEKYEVLEIMMASFIKELDEIKKNGLMIGEIMWNFELYFSSDWKFLTICLGFNSANSKFFCPWCQVSKYDQGNNWKISKKMENIHEYPGHNRKPLFYMIPLDKWVPDELHILLRIWDRLWYLVLSELKEFNQFDDICRDEIVKEMDRIGVNFQFWQEKSNTWNHTSLMGDDKKKVLKNFNFKRILPPSRAKAIRELWDRFHQVYLNLKLKDYDAQQFRFEAEDWLELFKVLYMPSDITPYMHVLVCHMSEFMEKHKQFGIKAFSCAAVEKKNHQQVTHFFRQTTKDGGKNKKSAITDILEYENRVLFYLFDNVETSTPKPKKISLM</sequence>
<dbReference type="HOGENOM" id="CLU_024816_1_1_1"/>
<proteinExistence type="predicted"/>
<gene>
    <name evidence="1" type="ORF">RirG_248300</name>
</gene>
<dbReference type="PANTHER" id="PTHR31424">
    <property type="entry name" value="PROTEIN CBG23806"/>
    <property type="match status" value="1"/>
</dbReference>